<reference evidence="2 3" key="1">
    <citation type="journal article" date="2021" name="BMC Biol.">
        <title>Horizontally acquired antibacterial genes associated with adaptive radiation of ladybird beetles.</title>
        <authorList>
            <person name="Li H.S."/>
            <person name="Tang X.F."/>
            <person name="Huang Y.H."/>
            <person name="Xu Z.Y."/>
            <person name="Chen M.L."/>
            <person name="Du X.Y."/>
            <person name="Qiu B.Y."/>
            <person name="Chen P.T."/>
            <person name="Zhang W."/>
            <person name="Slipinski A."/>
            <person name="Escalona H.E."/>
            <person name="Waterhouse R.M."/>
            <person name="Zwick A."/>
            <person name="Pang H."/>
        </authorList>
    </citation>
    <scope>NUCLEOTIDE SEQUENCE [LARGE SCALE GENOMIC DNA]</scope>
    <source>
        <strain evidence="2">SYSU2018</strain>
    </source>
</reference>
<organism evidence="2 3">
    <name type="scientific">Cryptolaemus montrouzieri</name>
    <dbReference type="NCBI Taxonomy" id="559131"/>
    <lineage>
        <taxon>Eukaryota</taxon>
        <taxon>Metazoa</taxon>
        <taxon>Ecdysozoa</taxon>
        <taxon>Arthropoda</taxon>
        <taxon>Hexapoda</taxon>
        <taxon>Insecta</taxon>
        <taxon>Pterygota</taxon>
        <taxon>Neoptera</taxon>
        <taxon>Endopterygota</taxon>
        <taxon>Coleoptera</taxon>
        <taxon>Polyphaga</taxon>
        <taxon>Cucujiformia</taxon>
        <taxon>Coccinelloidea</taxon>
        <taxon>Coccinellidae</taxon>
        <taxon>Scymninae</taxon>
        <taxon>Scymnini</taxon>
        <taxon>Cryptolaemus</taxon>
    </lineage>
</organism>
<dbReference type="EMBL" id="JABFTP020000042">
    <property type="protein sequence ID" value="KAL3271489.1"/>
    <property type="molecule type" value="Genomic_DNA"/>
</dbReference>
<dbReference type="AlphaFoldDB" id="A0ABD2MZQ9"/>
<evidence type="ECO:0000256" key="1">
    <source>
        <dbReference type="SAM" id="MobiDB-lite"/>
    </source>
</evidence>
<gene>
    <name evidence="2" type="ORF">HHI36_021972</name>
</gene>
<feature type="region of interest" description="Disordered" evidence="1">
    <location>
        <begin position="78"/>
        <end position="108"/>
    </location>
</feature>
<comment type="caution">
    <text evidence="2">The sequence shown here is derived from an EMBL/GenBank/DDBJ whole genome shotgun (WGS) entry which is preliminary data.</text>
</comment>
<proteinExistence type="predicted"/>
<feature type="region of interest" description="Disordered" evidence="1">
    <location>
        <begin position="224"/>
        <end position="248"/>
    </location>
</feature>
<feature type="region of interest" description="Disordered" evidence="1">
    <location>
        <begin position="42"/>
        <end position="64"/>
    </location>
</feature>
<feature type="compositionally biased region" description="Polar residues" evidence="1">
    <location>
        <begin position="78"/>
        <end position="96"/>
    </location>
</feature>
<feature type="compositionally biased region" description="Basic and acidic residues" evidence="1">
    <location>
        <begin position="153"/>
        <end position="171"/>
    </location>
</feature>
<keyword evidence="3" id="KW-1185">Reference proteome</keyword>
<dbReference type="Proteomes" id="UP001516400">
    <property type="component" value="Unassembled WGS sequence"/>
</dbReference>
<feature type="compositionally biased region" description="Basic and acidic residues" evidence="1">
    <location>
        <begin position="97"/>
        <end position="108"/>
    </location>
</feature>
<protein>
    <submittedName>
        <fullName evidence="2">Uncharacterized protein</fullName>
    </submittedName>
</protein>
<feature type="compositionally biased region" description="Basic residues" evidence="1">
    <location>
        <begin position="182"/>
        <end position="193"/>
    </location>
</feature>
<accession>A0ABD2MZQ9</accession>
<evidence type="ECO:0000313" key="2">
    <source>
        <dbReference type="EMBL" id="KAL3271489.1"/>
    </source>
</evidence>
<sequence>MNYSRNEMILDNLPTEAVERPILVKNSFQNDSFDKKSTLERYHSDNERSSNFDRFERPKWGSDRFDSRQNMDQVNLNNFLQPNSGNFERGPQNSSARNERNSARKTYDAAKYYTKPKYDVEFNNEDYQQDMFSNTPDRNIYSEPIDNNSLNHHQYERTRHEFERSDFDRRSRNSSNTSGRRSTGRSRKNHARPHLGVQTLPNHDGRHQIPDSMLVDEQGFVRFRHMQEEHEKPKKNKKFNDMNQYGEA</sequence>
<evidence type="ECO:0000313" key="3">
    <source>
        <dbReference type="Proteomes" id="UP001516400"/>
    </source>
</evidence>
<name>A0ABD2MZQ9_9CUCU</name>
<feature type="region of interest" description="Disordered" evidence="1">
    <location>
        <begin position="129"/>
        <end position="210"/>
    </location>
</feature>